<feature type="compositionally biased region" description="Pro residues" evidence="1">
    <location>
        <begin position="177"/>
        <end position="189"/>
    </location>
</feature>
<protein>
    <recommendedName>
        <fullName evidence="3">AMIN-like domain-containing protein</fullName>
    </recommendedName>
</protein>
<feature type="chain" id="PRO_5046858966" description="AMIN-like domain-containing protein" evidence="2">
    <location>
        <begin position="24"/>
        <end position="208"/>
    </location>
</feature>
<evidence type="ECO:0000256" key="1">
    <source>
        <dbReference type="SAM" id="MobiDB-lite"/>
    </source>
</evidence>
<proteinExistence type="predicted"/>
<dbReference type="EMBL" id="JADQDF010000001">
    <property type="protein sequence ID" value="MBW0128232.1"/>
    <property type="molecule type" value="Genomic_DNA"/>
</dbReference>
<feature type="region of interest" description="Disordered" evidence="1">
    <location>
        <begin position="171"/>
        <end position="208"/>
    </location>
</feature>
<name>A0ABS6U7M7_9PSEU</name>
<feature type="signal peptide" evidence="2">
    <location>
        <begin position="1"/>
        <end position="23"/>
    </location>
</feature>
<organism evidence="4 5">
    <name type="scientific">Pseudonocardia oceani</name>
    <dbReference type="NCBI Taxonomy" id="2792013"/>
    <lineage>
        <taxon>Bacteria</taxon>
        <taxon>Bacillati</taxon>
        <taxon>Actinomycetota</taxon>
        <taxon>Actinomycetes</taxon>
        <taxon>Pseudonocardiales</taxon>
        <taxon>Pseudonocardiaceae</taxon>
        <taxon>Pseudonocardia</taxon>
    </lineage>
</organism>
<gene>
    <name evidence="4" type="ORF">I4I82_11090</name>
</gene>
<comment type="caution">
    <text evidence="4">The sequence shown here is derived from an EMBL/GenBank/DDBJ whole genome shotgun (WGS) entry which is preliminary data.</text>
</comment>
<accession>A0ABS6U7M7</accession>
<evidence type="ECO:0000313" key="4">
    <source>
        <dbReference type="EMBL" id="MBW0128232.1"/>
    </source>
</evidence>
<dbReference type="PROSITE" id="PS51257">
    <property type="entry name" value="PROKAR_LIPOPROTEIN"/>
    <property type="match status" value="1"/>
</dbReference>
<dbReference type="InterPro" id="IPR056303">
    <property type="entry name" value="AMIN-like"/>
</dbReference>
<sequence>MTTLRPPAVALAGFLLAAGCAGAPPAPTPAPPLPTPTTAPAATTAPVDTTTAAAPADLVAEASADSPGFGLLEAVRLAGQDGVDRIVFEFDGAVPGYRISYADLPVTSDPAGEEVPLAGGAALQVSLIGSSSYAEVGDPQPAYTVAGRIVGGEGCDRRKCDVVVVAGALTSRSRHPLTPPRGSPPPWPSPRTTGRRPAPRRGPPPPPV</sequence>
<dbReference type="Proteomes" id="UP000694300">
    <property type="component" value="Unassembled WGS sequence"/>
</dbReference>
<evidence type="ECO:0000313" key="5">
    <source>
        <dbReference type="Proteomes" id="UP000694300"/>
    </source>
</evidence>
<evidence type="ECO:0000259" key="3">
    <source>
        <dbReference type="Pfam" id="PF24837"/>
    </source>
</evidence>
<evidence type="ECO:0000256" key="2">
    <source>
        <dbReference type="SAM" id="SignalP"/>
    </source>
</evidence>
<keyword evidence="2" id="KW-0732">Signal</keyword>
<dbReference type="Pfam" id="PF24837">
    <property type="entry name" value="AMIN-like"/>
    <property type="match status" value="1"/>
</dbReference>
<reference evidence="4 5" key="1">
    <citation type="submission" date="2020-11" db="EMBL/GenBank/DDBJ databases">
        <title>Pseudonocardia abyssalis sp. nov. and Pseudonocardia oceani sp. nov., description and phylogenomic analysis of two novel actinomycetes isolated from the deep Southern Ocean.</title>
        <authorList>
            <person name="Parra J."/>
        </authorList>
    </citation>
    <scope>NUCLEOTIDE SEQUENCE [LARGE SCALE GENOMIC DNA]</scope>
    <source>
        <strain evidence="5">KRD185</strain>
    </source>
</reference>
<keyword evidence="5" id="KW-1185">Reference proteome</keyword>
<feature type="domain" description="AMIN-like" evidence="3">
    <location>
        <begin position="72"/>
        <end position="140"/>
    </location>
</feature>
<dbReference type="RefSeq" id="WP_218595683.1">
    <property type="nucleotide sequence ID" value="NZ_JADQDF010000001.1"/>
</dbReference>